<feature type="compositionally biased region" description="Basic and acidic residues" evidence="5">
    <location>
        <begin position="964"/>
        <end position="988"/>
    </location>
</feature>
<evidence type="ECO:0000259" key="6">
    <source>
        <dbReference type="Pfam" id="PF08548"/>
    </source>
</evidence>
<dbReference type="NCBIfam" id="TIGR01965">
    <property type="entry name" value="VCBS_repeat"/>
    <property type="match status" value="3"/>
</dbReference>
<keyword evidence="3" id="KW-0964">Secreted</keyword>
<feature type="region of interest" description="Disordered" evidence="5">
    <location>
        <begin position="949"/>
        <end position="1010"/>
    </location>
</feature>
<feature type="region of interest" description="Disordered" evidence="5">
    <location>
        <begin position="812"/>
        <end position="834"/>
    </location>
</feature>
<comment type="cofactor">
    <cofactor evidence="1">
        <name>Ca(2+)</name>
        <dbReference type="ChEBI" id="CHEBI:29108"/>
    </cofactor>
</comment>
<dbReference type="PRINTS" id="PR00313">
    <property type="entry name" value="CABNDNGRPT"/>
</dbReference>
<dbReference type="Proteomes" id="UP000051913">
    <property type="component" value="Unassembled WGS sequence"/>
</dbReference>
<dbReference type="InterPro" id="IPR013858">
    <property type="entry name" value="Peptidase_M10B_C"/>
</dbReference>
<evidence type="ECO:0000256" key="2">
    <source>
        <dbReference type="ARBA" id="ARBA00004613"/>
    </source>
</evidence>
<evidence type="ECO:0000256" key="5">
    <source>
        <dbReference type="SAM" id="MobiDB-lite"/>
    </source>
</evidence>
<dbReference type="InterPro" id="IPR011049">
    <property type="entry name" value="Serralysin-like_metalloprot_C"/>
</dbReference>
<dbReference type="GO" id="GO:0005509">
    <property type="term" value="F:calcium ion binding"/>
    <property type="evidence" value="ECO:0007669"/>
    <property type="project" value="InterPro"/>
</dbReference>
<sequence>MLVGSHAETGHERKATAAPLAQIIGNVQTAVGFGTLGRATRTSAQATVGDPPSRTHAGRFGMLWLTALTFSLTKKVQAADPNVTFLDDGSITYKDLEHGSFELVTKEVIPRHILVEDPGQTIILRSQGSSVSVSQSTNSAARMAELQAAQQEALATYEKGLGSTGSSTPPPLERLPVQPINFIQIDGSSPAQDLPALPAVILASAPEMIIGQLPPPPPTPPTLDAVAGPTEIDTTVFDVFTATSGTFLASSPNADATLTFGISGGTPGSTVIDGVAYDVSNAGPYGTLYVDSTTGAYTFVPDNDAINALTEPTTTDFTITVSDGTLSADQTFTIAINGANDAAIISGATSGAVIEASGVANTMPGTPSATGTLTSADVDDAPNTFTTVSTPTASARGFGTFTLTANGVWAYTIDQANSAVQALNVGDTLTDSFTVTTIDGTAQVLTVTINGANDAAVISGAMAGSVIEDSGAKCDEPTATGTLTAADVDNAPGFTAVTCPTASDAGYGTFTMTTDGAWTYKLDDNNCAVQALDDGDTLTDTFTVTTVDGTEQVITVTIHGASDADPNDFDYLATGKDVICDPPYVYGTSRGDSIAGGGHHGQIIYGGAGNDTINGTGKCDLIYAGSGDDTVKGNDGDDKIYGGSGSDTINGNNGCDTIIGGYGADKLTGSNGEDRFVFLSATDSRAGRFDVITDFRSGSDRIDLTALGALAFLALTSTSTSVPAHTIAWFYDSTTNQTILYVNPTNQTLDIGNSALLEIHLEGMVTVQASDFVPEPTEAPVVVAAETIDPALAATAETDATVVTTAAADASLDSTGSDGAHPDGGNWTLRTASNGDSFDFSRLDEARTQPTENTNDDDAVALTGEPSIEPQPVQVAAPADHGPALDQTSVLDTVVHNTCVTVLNDDSDARQRIEDHRTWGGDDWFARSHNDWSSSSAMHSSILWSNDDHGRRDDSGHGHHSKSGKHETASKHDYSFHFKDNISSHEPSDVADVNHASAGHHASDNSRHHLSDNSKHHWFDNFGNGPDHPWSDASIHAPHDLMV</sequence>
<dbReference type="InterPro" id="IPR013783">
    <property type="entry name" value="Ig-like_fold"/>
</dbReference>
<accession>A0A0R3M3N0</accession>
<dbReference type="InterPro" id="IPR050557">
    <property type="entry name" value="RTX_toxin/Mannuronan_C5-epim"/>
</dbReference>
<evidence type="ECO:0000259" key="7">
    <source>
        <dbReference type="Pfam" id="PF17803"/>
    </source>
</evidence>
<dbReference type="STRING" id="1518501.CQ10_23730"/>
<reference evidence="8 9" key="1">
    <citation type="submission" date="2014-03" db="EMBL/GenBank/DDBJ databases">
        <title>Bradyrhizobium valentinum sp. nov., isolated from effective nodules of Lupinus mariae-josephae, a lupine endemic of basic-lime soils in Eastern Spain.</title>
        <authorList>
            <person name="Duran D."/>
            <person name="Rey L."/>
            <person name="Navarro A."/>
            <person name="Busquets A."/>
            <person name="Imperial J."/>
            <person name="Ruiz-Argueso T."/>
        </authorList>
    </citation>
    <scope>NUCLEOTIDE SEQUENCE [LARGE SCALE GENOMIC DNA]</scope>
    <source>
        <strain evidence="8 9">LmjM3</strain>
    </source>
</reference>
<dbReference type="InterPro" id="IPR040853">
    <property type="entry name" value="RapA2_cadherin-like"/>
</dbReference>
<dbReference type="Gene3D" id="2.150.10.10">
    <property type="entry name" value="Serralysin-like metalloprotease, C-terminal"/>
    <property type="match status" value="1"/>
</dbReference>
<evidence type="ECO:0000256" key="4">
    <source>
        <dbReference type="ARBA" id="ARBA00022737"/>
    </source>
</evidence>
<evidence type="ECO:0000313" key="8">
    <source>
        <dbReference type="EMBL" id="KRR14561.1"/>
    </source>
</evidence>
<keyword evidence="4" id="KW-0677">Repeat</keyword>
<dbReference type="AlphaFoldDB" id="A0A0R3M3N0"/>
<dbReference type="InterPro" id="IPR001343">
    <property type="entry name" value="Hemolysn_Ca-bd"/>
</dbReference>
<comment type="subcellular location">
    <subcellularLocation>
        <location evidence="2">Secreted</location>
    </subcellularLocation>
</comment>
<dbReference type="InterPro" id="IPR010221">
    <property type="entry name" value="VCBS_dom"/>
</dbReference>
<dbReference type="PANTHER" id="PTHR38340">
    <property type="entry name" value="S-LAYER PROTEIN"/>
    <property type="match status" value="1"/>
</dbReference>
<protein>
    <submittedName>
        <fullName evidence="8">Uncharacterized protein</fullName>
    </submittedName>
</protein>
<keyword evidence="9" id="KW-1185">Reference proteome</keyword>
<evidence type="ECO:0000256" key="1">
    <source>
        <dbReference type="ARBA" id="ARBA00001913"/>
    </source>
</evidence>
<comment type="caution">
    <text evidence="8">The sequence shown here is derived from an EMBL/GenBank/DDBJ whole genome shotgun (WGS) entry which is preliminary data.</text>
</comment>
<dbReference type="PROSITE" id="PS00330">
    <property type="entry name" value="HEMOLYSIN_CALCIUM"/>
    <property type="match status" value="1"/>
</dbReference>
<dbReference type="Pfam" id="PF17803">
    <property type="entry name" value="Cadherin_4"/>
    <property type="match status" value="1"/>
</dbReference>
<evidence type="ECO:0000313" key="9">
    <source>
        <dbReference type="Proteomes" id="UP000051913"/>
    </source>
</evidence>
<feature type="compositionally biased region" description="Basic and acidic residues" evidence="5">
    <location>
        <begin position="1001"/>
        <end position="1010"/>
    </location>
</feature>
<proteinExistence type="predicted"/>
<dbReference type="Pfam" id="PF08548">
    <property type="entry name" value="Peptidase_M10_C"/>
    <property type="match status" value="1"/>
</dbReference>
<feature type="domain" description="Peptidase M10 serralysin C-terminal" evidence="6">
    <location>
        <begin position="655"/>
        <end position="773"/>
    </location>
</feature>
<evidence type="ECO:0000256" key="3">
    <source>
        <dbReference type="ARBA" id="ARBA00022525"/>
    </source>
</evidence>
<feature type="domain" description="RapA2 cadherin-like" evidence="7">
    <location>
        <begin position="444"/>
        <end position="520"/>
    </location>
</feature>
<dbReference type="EMBL" id="LLXX01000006">
    <property type="protein sequence ID" value="KRR14561.1"/>
    <property type="molecule type" value="Genomic_DNA"/>
</dbReference>
<organism evidence="8 9">
    <name type="scientific">Bradyrhizobium valentinum</name>
    <dbReference type="NCBI Taxonomy" id="1518501"/>
    <lineage>
        <taxon>Bacteria</taxon>
        <taxon>Pseudomonadati</taxon>
        <taxon>Pseudomonadota</taxon>
        <taxon>Alphaproteobacteria</taxon>
        <taxon>Hyphomicrobiales</taxon>
        <taxon>Nitrobacteraceae</taxon>
        <taxon>Bradyrhizobium</taxon>
    </lineage>
</organism>
<dbReference type="Gene3D" id="2.60.40.10">
    <property type="entry name" value="Immunoglobulins"/>
    <property type="match status" value="2"/>
</dbReference>
<gene>
    <name evidence="8" type="ORF">CP49_25985</name>
</gene>
<dbReference type="Pfam" id="PF00353">
    <property type="entry name" value="HemolysinCabind"/>
    <property type="match status" value="2"/>
</dbReference>
<dbReference type="SUPFAM" id="SSF51120">
    <property type="entry name" value="beta-Roll"/>
    <property type="match status" value="1"/>
</dbReference>
<dbReference type="InterPro" id="IPR018511">
    <property type="entry name" value="Hemolysin-typ_Ca-bd_CS"/>
</dbReference>
<dbReference type="RefSeq" id="WP_057848425.1">
    <property type="nucleotide sequence ID" value="NZ_LLXX01000006.1"/>
</dbReference>
<dbReference type="PANTHER" id="PTHR38340:SF1">
    <property type="entry name" value="S-LAYER PROTEIN"/>
    <property type="match status" value="1"/>
</dbReference>
<name>A0A0R3M3N0_9BRAD</name>
<dbReference type="GO" id="GO:0005615">
    <property type="term" value="C:extracellular space"/>
    <property type="evidence" value="ECO:0007669"/>
    <property type="project" value="InterPro"/>
</dbReference>